<proteinExistence type="predicted"/>
<sequence>MNDNKPNTNTDTTGKIKDEENNPSSSPTTTTKEDLDPMVALYGGKTDKPLPPTPPFLWTSSHTAYQEQEVRFSAFEPCYIACIKNLEWQLKRKCQKIDISTGGDGDQHLVEEMGPLLLEYSQMLEALSKISSRDRVFEEDLLVNPSGNTLVRYSGSRRRITRPPTDSDRLHDHLRHNVILIILEYIYLLDIADALKKRFGNLTRALDRFLIALLGGVSLLVPMILMTFLVSRTARLVIVCVATMVFAGGMSFSEASKEGVVGSTAAYAAIMVVYIGSSDTMGM</sequence>
<feature type="transmembrane region" description="Helical" evidence="2">
    <location>
        <begin position="209"/>
        <end position="229"/>
    </location>
</feature>
<keyword evidence="5" id="KW-1185">Reference proteome</keyword>
<feature type="transmembrane region" description="Helical" evidence="2">
    <location>
        <begin position="236"/>
        <end position="253"/>
    </location>
</feature>
<evidence type="ECO:0000313" key="4">
    <source>
        <dbReference type="EMBL" id="CAK4033121.1"/>
    </source>
</evidence>
<keyword evidence="2" id="KW-0812">Transmembrane</keyword>
<dbReference type="AlphaFoldDB" id="A0AAI8Z610"/>
<name>A0AAI8Z610_9PEZI</name>
<dbReference type="EMBL" id="CAVMBE010000078">
    <property type="protein sequence ID" value="CAK4033121.1"/>
    <property type="molecule type" value="Genomic_DNA"/>
</dbReference>
<evidence type="ECO:0000313" key="5">
    <source>
        <dbReference type="Proteomes" id="UP001296104"/>
    </source>
</evidence>
<keyword evidence="2" id="KW-0472">Membrane</keyword>
<feature type="transmembrane region" description="Helical" evidence="2">
    <location>
        <begin position="259"/>
        <end position="277"/>
    </location>
</feature>
<feature type="domain" description="DUF6594" evidence="3">
    <location>
        <begin position="117"/>
        <end position="272"/>
    </location>
</feature>
<keyword evidence="2" id="KW-1133">Transmembrane helix</keyword>
<evidence type="ECO:0000256" key="2">
    <source>
        <dbReference type="SAM" id="Phobius"/>
    </source>
</evidence>
<dbReference type="Pfam" id="PF20237">
    <property type="entry name" value="DUF6594"/>
    <property type="match status" value="1"/>
</dbReference>
<dbReference type="InterPro" id="IPR046529">
    <property type="entry name" value="DUF6594"/>
</dbReference>
<organism evidence="4 5">
    <name type="scientific">Lecanosticta acicola</name>
    <dbReference type="NCBI Taxonomy" id="111012"/>
    <lineage>
        <taxon>Eukaryota</taxon>
        <taxon>Fungi</taxon>
        <taxon>Dikarya</taxon>
        <taxon>Ascomycota</taxon>
        <taxon>Pezizomycotina</taxon>
        <taxon>Dothideomycetes</taxon>
        <taxon>Dothideomycetidae</taxon>
        <taxon>Mycosphaerellales</taxon>
        <taxon>Mycosphaerellaceae</taxon>
        <taxon>Lecanosticta</taxon>
    </lineage>
</organism>
<protein>
    <submittedName>
        <fullName evidence="4">VIT family domain-containing</fullName>
    </submittedName>
</protein>
<accession>A0AAI8Z610</accession>
<evidence type="ECO:0000256" key="1">
    <source>
        <dbReference type="SAM" id="MobiDB-lite"/>
    </source>
</evidence>
<evidence type="ECO:0000259" key="3">
    <source>
        <dbReference type="Pfam" id="PF20237"/>
    </source>
</evidence>
<dbReference type="Proteomes" id="UP001296104">
    <property type="component" value="Unassembled WGS sequence"/>
</dbReference>
<feature type="region of interest" description="Disordered" evidence="1">
    <location>
        <begin position="1"/>
        <end position="36"/>
    </location>
</feature>
<feature type="compositionally biased region" description="Low complexity" evidence="1">
    <location>
        <begin position="1"/>
        <end position="13"/>
    </location>
</feature>
<gene>
    <name evidence="4" type="ORF">LECACI_7A008279</name>
</gene>
<comment type="caution">
    <text evidence="4">The sequence shown here is derived from an EMBL/GenBank/DDBJ whole genome shotgun (WGS) entry which is preliminary data.</text>
</comment>
<reference evidence="4" key="1">
    <citation type="submission" date="2023-11" db="EMBL/GenBank/DDBJ databases">
        <authorList>
            <person name="Alioto T."/>
            <person name="Alioto T."/>
            <person name="Gomez Garrido J."/>
        </authorList>
    </citation>
    <scope>NUCLEOTIDE SEQUENCE</scope>
</reference>